<sequence length="150" mass="16582">MAGWTADDSNLNTTCPFCGSPFLPFLNIEIRDLRRPGRYFLKSSPSTECMPIPSVASQRPKSEIISRSFSLNPSRKTKSEETNVRIIQIPTGRRKNDRNEATSPSIPVARSISTFSPLDEKPSCNLSHVSTGSLPTNFQTSTVCDPVILH</sequence>
<comment type="caution">
    <text evidence="1">The sequence shown here is derived from an EMBL/GenBank/DDBJ whole genome shotgun (WGS) entry which is preliminary data.</text>
</comment>
<dbReference type="Proteomes" id="UP001176940">
    <property type="component" value="Unassembled WGS sequence"/>
</dbReference>
<organism evidence="1 2">
    <name type="scientific">Ranitomeya imitator</name>
    <name type="common">mimic poison frog</name>
    <dbReference type="NCBI Taxonomy" id="111125"/>
    <lineage>
        <taxon>Eukaryota</taxon>
        <taxon>Metazoa</taxon>
        <taxon>Chordata</taxon>
        <taxon>Craniata</taxon>
        <taxon>Vertebrata</taxon>
        <taxon>Euteleostomi</taxon>
        <taxon>Amphibia</taxon>
        <taxon>Batrachia</taxon>
        <taxon>Anura</taxon>
        <taxon>Neobatrachia</taxon>
        <taxon>Hyloidea</taxon>
        <taxon>Dendrobatidae</taxon>
        <taxon>Dendrobatinae</taxon>
        <taxon>Ranitomeya</taxon>
    </lineage>
</organism>
<name>A0ABN9M369_9NEOB</name>
<accession>A0ABN9M369</accession>
<proteinExistence type="predicted"/>
<evidence type="ECO:0000313" key="2">
    <source>
        <dbReference type="Proteomes" id="UP001176940"/>
    </source>
</evidence>
<dbReference type="EMBL" id="CAUEEQ010044135">
    <property type="protein sequence ID" value="CAJ0957765.1"/>
    <property type="molecule type" value="Genomic_DNA"/>
</dbReference>
<evidence type="ECO:0000313" key="1">
    <source>
        <dbReference type="EMBL" id="CAJ0957765.1"/>
    </source>
</evidence>
<reference evidence="1" key="1">
    <citation type="submission" date="2023-07" db="EMBL/GenBank/DDBJ databases">
        <authorList>
            <person name="Stuckert A."/>
        </authorList>
    </citation>
    <scope>NUCLEOTIDE SEQUENCE</scope>
</reference>
<keyword evidence="2" id="KW-1185">Reference proteome</keyword>
<gene>
    <name evidence="1" type="ORF">RIMI_LOCUS16054404</name>
</gene>
<protein>
    <submittedName>
        <fullName evidence="1">Uncharacterized protein</fullName>
    </submittedName>
</protein>